<dbReference type="GeneID" id="20653673"/>
<evidence type="ECO:0000313" key="1">
    <source>
        <dbReference type="EMBL" id="EGZ28336.1"/>
    </source>
</evidence>
<keyword evidence="2" id="KW-1185">Reference proteome</keyword>
<name>G4YFB0_PHYSP</name>
<dbReference type="AlphaFoldDB" id="G4YFB0"/>
<sequence length="172" mass="18459">MRENGANAWRAQLLALLQRRRQAQKAIALFIPEASAAARDAGALPASSLALKLLRAAVESRRPEWTQALAVERDPKRQRLSDGGKNDVVFAAKLAQSIVKTYAPTSAAAVKETELEDFVAALDLACVALYVVCALENAARLGDLVVDNLLYQVAKKLAEIPSVRCGAVPLIV</sequence>
<organism evidence="1 2">
    <name type="scientific">Phytophthora sojae (strain P6497)</name>
    <name type="common">Soybean stem and root rot agent</name>
    <name type="synonym">Phytophthora megasperma f. sp. glycines</name>
    <dbReference type="NCBI Taxonomy" id="1094619"/>
    <lineage>
        <taxon>Eukaryota</taxon>
        <taxon>Sar</taxon>
        <taxon>Stramenopiles</taxon>
        <taxon>Oomycota</taxon>
        <taxon>Peronosporomycetes</taxon>
        <taxon>Peronosporales</taxon>
        <taxon>Peronosporaceae</taxon>
        <taxon>Phytophthora</taxon>
    </lineage>
</organism>
<dbReference type="RefSeq" id="XP_009515611.1">
    <property type="nucleotide sequence ID" value="XM_009517316.1"/>
</dbReference>
<dbReference type="OMA" id="MRENGAN"/>
<protein>
    <submittedName>
        <fullName evidence="1">Uncharacterized protein</fullName>
    </submittedName>
</protein>
<accession>G4YFB0</accession>
<dbReference type="InParanoid" id="G4YFB0"/>
<dbReference type="EMBL" id="JH159151">
    <property type="protein sequence ID" value="EGZ28336.1"/>
    <property type="molecule type" value="Genomic_DNA"/>
</dbReference>
<reference evidence="1 2" key="1">
    <citation type="journal article" date="2006" name="Science">
        <title>Phytophthora genome sequences uncover evolutionary origins and mechanisms of pathogenesis.</title>
        <authorList>
            <person name="Tyler B.M."/>
            <person name="Tripathy S."/>
            <person name="Zhang X."/>
            <person name="Dehal P."/>
            <person name="Jiang R.H."/>
            <person name="Aerts A."/>
            <person name="Arredondo F.D."/>
            <person name="Baxter L."/>
            <person name="Bensasson D."/>
            <person name="Beynon J.L."/>
            <person name="Chapman J."/>
            <person name="Damasceno C.M."/>
            <person name="Dorrance A.E."/>
            <person name="Dou D."/>
            <person name="Dickerman A.W."/>
            <person name="Dubchak I.L."/>
            <person name="Garbelotto M."/>
            <person name="Gijzen M."/>
            <person name="Gordon S.G."/>
            <person name="Govers F."/>
            <person name="Grunwald N.J."/>
            <person name="Huang W."/>
            <person name="Ivors K.L."/>
            <person name="Jones R.W."/>
            <person name="Kamoun S."/>
            <person name="Krampis K."/>
            <person name="Lamour K.H."/>
            <person name="Lee M.K."/>
            <person name="McDonald W.H."/>
            <person name="Medina M."/>
            <person name="Meijer H.J."/>
            <person name="Nordberg E.K."/>
            <person name="Maclean D.J."/>
            <person name="Ospina-Giraldo M.D."/>
            <person name="Morris P.F."/>
            <person name="Phuntumart V."/>
            <person name="Putnam N.H."/>
            <person name="Rash S."/>
            <person name="Rose J.K."/>
            <person name="Sakihama Y."/>
            <person name="Salamov A.A."/>
            <person name="Savidor A."/>
            <person name="Scheuring C.F."/>
            <person name="Smith B.M."/>
            <person name="Sobral B.W."/>
            <person name="Terry A."/>
            <person name="Torto-Alalibo T.A."/>
            <person name="Win J."/>
            <person name="Xu Z."/>
            <person name="Zhang H."/>
            <person name="Grigoriev I.V."/>
            <person name="Rokhsar D.S."/>
            <person name="Boore J.L."/>
        </authorList>
    </citation>
    <scope>NUCLEOTIDE SEQUENCE [LARGE SCALE GENOMIC DNA]</scope>
    <source>
        <strain evidence="1 2">P6497</strain>
    </source>
</reference>
<proteinExistence type="predicted"/>
<dbReference type="Proteomes" id="UP000002640">
    <property type="component" value="Unassembled WGS sequence"/>
</dbReference>
<gene>
    <name evidence="1" type="ORF">PHYSODRAFT_468299</name>
</gene>
<evidence type="ECO:0000313" key="2">
    <source>
        <dbReference type="Proteomes" id="UP000002640"/>
    </source>
</evidence>
<dbReference type="KEGG" id="psoj:PHYSODRAFT_468299"/>
<dbReference type="STRING" id="1094619.G4YFB0"/>